<reference evidence="2" key="1">
    <citation type="submission" date="2013-06" db="EMBL/GenBank/DDBJ databases">
        <authorList>
            <person name="Zhao Q."/>
        </authorList>
    </citation>
    <scope>NUCLEOTIDE SEQUENCE</scope>
    <source>
        <strain evidence="2">cv. W1943</strain>
    </source>
</reference>
<proteinExistence type="predicted"/>
<sequence length="168" mass="18893">MHAERRDFLQLISTPAAGSTRTLCDDMEQGGFGLDSNPLALQEDESSDEVFMKQMLRIISLHNQEAGQLQNSVTLEPIPEVNQLGSCHDAGASLTAINPNKVAKPVFMDYAMQQMPWTLQLHIVPIFRIIPATMNPQRLQVLEVPISFSLRIMKWYLLEQTGCLLQPM</sequence>
<dbReference type="AlphaFoldDB" id="A0A0E0R648"/>
<protein>
    <submittedName>
        <fullName evidence="1">Uncharacterized protein</fullName>
    </submittedName>
</protein>
<organism evidence="1 2">
    <name type="scientific">Oryza rufipogon</name>
    <name type="common">Brownbeard rice</name>
    <name type="synonym">Asian wild rice</name>
    <dbReference type="NCBI Taxonomy" id="4529"/>
    <lineage>
        <taxon>Eukaryota</taxon>
        <taxon>Viridiplantae</taxon>
        <taxon>Streptophyta</taxon>
        <taxon>Embryophyta</taxon>
        <taxon>Tracheophyta</taxon>
        <taxon>Spermatophyta</taxon>
        <taxon>Magnoliopsida</taxon>
        <taxon>Liliopsida</taxon>
        <taxon>Poales</taxon>
        <taxon>Poaceae</taxon>
        <taxon>BOP clade</taxon>
        <taxon>Oryzoideae</taxon>
        <taxon>Oryzeae</taxon>
        <taxon>Oryzinae</taxon>
        <taxon>Oryza</taxon>
    </lineage>
</organism>
<name>A0A0E0R648_ORYRU</name>
<accession>A0A0E0R648</accession>
<reference evidence="1" key="2">
    <citation type="submission" date="2015-06" db="UniProtKB">
        <authorList>
            <consortium name="EnsemblPlants"/>
        </authorList>
    </citation>
    <scope>IDENTIFICATION</scope>
</reference>
<dbReference type="HOGENOM" id="CLU_135289_0_0_1"/>
<evidence type="ECO:0000313" key="2">
    <source>
        <dbReference type="Proteomes" id="UP000008022"/>
    </source>
</evidence>
<dbReference type="EnsemblPlants" id="ORUFI11G07870.1">
    <property type="protein sequence ID" value="ORUFI11G07870.1"/>
    <property type="gene ID" value="ORUFI11G07870"/>
</dbReference>
<dbReference type="Proteomes" id="UP000008022">
    <property type="component" value="Unassembled WGS sequence"/>
</dbReference>
<keyword evidence="2" id="KW-1185">Reference proteome</keyword>
<evidence type="ECO:0000313" key="1">
    <source>
        <dbReference type="EnsemblPlants" id="ORUFI11G07870.1"/>
    </source>
</evidence>
<dbReference type="Gramene" id="ORUFI11G07870.1">
    <property type="protein sequence ID" value="ORUFI11G07870.1"/>
    <property type="gene ID" value="ORUFI11G07870"/>
</dbReference>